<gene>
    <name evidence="1" type="ORF">AVEN_274068_1</name>
</gene>
<sequence>MITGTWVLRRFSSSRFRSYDVKDWKVAVSLATDDLEYSNRTLKGRISEIKIVVFATQSKVIMERLRDEQERERISEISVILLVQSVSTRGNSTYHMLKRFVKLSPLITQVLVNPTIKNAPRIIPGADIEFVSEILSLDEAAKDISLT</sequence>
<dbReference type="EMBL" id="BGPR01008009">
    <property type="protein sequence ID" value="GBN30965.1"/>
    <property type="molecule type" value="Genomic_DNA"/>
</dbReference>
<proteinExistence type="predicted"/>
<comment type="caution">
    <text evidence="1">The sequence shown here is derived from an EMBL/GenBank/DDBJ whole genome shotgun (WGS) entry which is preliminary data.</text>
</comment>
<dbReference type="Proteomes" id="UP000499080">
    <property type="component" value="Unassembled WGS sequence"/>
</dbReference>
<accession>A0A4Y2MV66</accession>
<dbReference type="AlphaFoldDB" id="A0A4Y2MV66"/>
<name>A0A4Y2MV66_ARAVE</name>
<dbReference type="OrthoDB" id="2438421at2759"/>
<keyword evidence="2" id="KW-1185">Reference proteome</keyword>
<protein>
    <submittedName>
        <fullName evidence="1">Uncharacterized protein</fullName>
    </submittedName>
</protein>
<evidence type="ECO:0000313" key="1">
    <source>
        <dbReference type="EMBL" id="GBN30965.1"/>
    </source>
</evidence>
<evidence type="ECO:0000313" key="2">
    <source>
        <dbReference type="Proteomes" id="UP000499080"/>
    </source>
</evidence>
<organism evidence="1 2">
    <name type="scientific">Araneus ventricosus</name>
    <name type="common">Orbweaver spider</name>
    <name type="synonym">Epeira ventricosa</name>
    <dbReference type="NCBI Taxonomy" id="182803"/>
    <lineage>
        <taxon>Eukaryota</taxon>
        <taxon>Metazoa</taxon>
        <taxon>Ecdysozoa</taxon>
        <taxon>Arthropoda</taxon>
        <taxon>Chelicerata</taxon>
        <taxon>Arachnida</taxon>
        <taxon>Araneae</taxon>
        <taxon>Araneomorphae</taxon>
        <taxon>Entelegynae</taxon>
        <taxon>Araneoidea</taxon>
        <taxon>Araneidae</taxon>
        <taxon>Araneus</taxon>
    </lineage>
</organism>
<reference evidence="1 2" key="1">
    <citation type="journal article" date="2019" name="Sci. Rep.">
        <title>Orb-weaving spider Araneus ventricosus genome elucidates the spidroin gene catalogue.</title>
        <authorList>
            <person name="Kono N."/>
            <person name="Nakamura H."/>
            <person name="Ohtoshi R."/>
            <person name="Moran D.A.P."/>
            <person name="Shinohara A."/>
            <person name="Yoshida Y."/>
            <person name="Fujiwara M."/>
            <person name="Mori M."/>
            <person name="Tomita M."/>
            <person name="Arakawa K."/>
        </authorList>
    </citation>
    <scope>NUCLEOTIDE SEQUENCE [LARGE SCALE GENOMIC DNA]</scope>
</reference>